<dbReference type="Proteomes" id="UP001318321">
    <property type="component" value="Unassembled WGS sequence"/>
</dbReference>
<keyword evidence="4 7" id="KW-0812">Transmembrane</keyword>
<keyword evidence="5 7" id="KW-1133">Transmembrane helix</keyword>
<feature type="transmembrane region" description="Helical" evidence="7">
    <location>
        <begin position="202"/>
        <end position="222"/>
    </location>
</feature>
<evidence type="ECO:0000256" key="4">
    <source>
        <dbReference type="ARBA" id="ARBA00022692"/>
    </source>
</evidence>
<evidence type="ECO:0000256" key="1">
    <source>
        <dbReference type="ARBA" id="ARBA00004651"/>
    </source>
</evidence>
<dbReference type="RefSeq" id="WP_167119020.1">
    <property type="nucleotide sequence ID" value="NZ_JAAQTO010000054.1"/>
</dbReference>
<organism evidence="8 9">
    <name type="scientific">Billgrantia bachuensis</name>
    <dbReference type="NCBI Taxonomy" id="2717286"/>
    <lineage>
        <taxon>Bacteria</taxon>
        <taxon>Pseudomonadati</taxon>
        <taxon>Pseudomonadota</taxon>
        <taxon>Gammaproteobacteria</taxon>
        <taxon>Oceanospirillales</taxon>
        <taxon>Halomonadaceae</taxon>
        <taxon>Billgrantia</taxon>
    </lineage>
</organism>
<protein>
    <submittedName>
        <fullName evidence="8">Chromate efflux transporter</fullName>
    </submittedName>
</protein>
<feature type="transmembrane region" description="Helical" evidence="7">
    <location>
        <begin position="118"/>
        <end position="139"/>
    </location>
</feature>
<keyword evidence="6 7" id="KW-0472">Membrane</keyword>
<reference evidence="8 9" key="1">
    <citation type="submission" date="2020-03" db="EMBL/GenBank/DDBJ databases">
        <title>Identification of Halomonas strains.</title>
        <authorList>
            <person name="Xiao Z."/>
            <person name="Dong F."/>
            <person name="Wang Z."/>
            <person name="Zhao J.-Y."/>
        </authorList>
    </citation>
    <scope>NUCLEOTIDE SEQUENCE [LARGE SCALE GENOMIC DNA]</scope>
    <source>
        <strain evidence="8 9">DX6</strain>
    </source>
</reference>
<dbReference type="EMBL" id="JAAQTO010000054">
    <property type="protein sequence ID" value="NIC07613.1"/>
    <property type="molecule type" value="Genomic_DNA"/>
</dbReference>
<dbReference type="InterPro" id="IPR003370">
    <property type="entry name" value="Chromate_transpt"/>
</dbReference>
<feature type="transmembrane region" description="Helical" evidence="7">
    <location>
        <begin position="300"/>
        <end position="325"/>
    </location>
</feature>
<feature type="transmembrane region" description="Helical" evidence="7">
    <location>
        <begin position="84"/>
        <end position="106"/>
    </location>
</feature>
<feature type="transmembrane region" description="Helical" evidence="7">
    <location>
        <begin position="273"/>
        <end position="293"/>
    </location>
</feature>
<comment type="similarity">
    <text evidence="2">Belongs to the chromate ion transporter (CHR) (TC 2.A.51) family.</text>
</comment>
<evidence type="ECO:0000256" key="6">
    <source>
        <dbReference type="ARBA" id="ARBA00023136"/>
    </source>
</evidence>
<evidence type="ECO:0000313" key="9">
    <source>
        <dbReference type="Proteomes" id="UP001318321"/>
    </source>
</evidence>
<keyword evidence="3" id="KW-1003">Cell membrane</keyword>
<keyword evidence="9" id="KW-1185">Reference proteome</keyword>
<feature type="transmembrane region" description="Helical" evidence="7">
    <location>
        <begin position="386"/>
        <end position="406"/>
    </location>
</feature>
<feature type="transmembrane region" description="Helical" evidence="7">
    <location>
        <begin position="151"/>
        <end position="182"/>
    </location>
</feature>
<dbReference type="InterPro" id="IPR014047">
    <property type="entry name" value="Chr_Tranpt_l_chain"/>
</dbReference>
<evidence type="ECO:0000256" key="2">
    <source>
        <dbReference type="ARBA" id="ARBA00005262"/>
    </source>
</evidence>
<gene>
    <name evidence="8" type="primary">chrA</name>
    <name evidence="8" type="ORF">HBJ55_19475</name>
</gene>
<comment type="caution">
    <text evidence="8">The sequence shown here is derived from an EMBL/GenBank/DDBJ whole genome shotgun (WGS) entry which is preliminary data.</text>
</comment>
<comment type="subcellular location">
    <subcellularLocation>
        <location evidence="1">Cell membrane</location>
        <topology evidence="1">Multi-pass membrane protein</topology>
    </subcellularLocation>
</comment>
<proteinExistence type="inferred from homology"/>
<evidence type="ECO:0000256" key="3">
    <source>
        <dbReference type="ARBA" id="ARBA00022475"/>
    </source>
</evidence>
<feature type="transmembrane region" description="Helical" evidence="7">
    <location>
        <begin position="234"/>
        <end position="253"/>
    </location>
</feature>
<dbReference type="PANTHER" id="PTHR33567">
    <property type="entry name" value="CHROMATE ION TRANSPORTER (EUROFUNG)"/>
    <property type="match status" value="1"/>
</dbReference>
<accession>A0ABX0PZJ8</accession>
<evidence type="ECO:0000313" key="8">
    <source>
        <dbReference type="EMBL" id="NIC07613.1"/>
    </source>
</evidence>
<dbReference type="Pfam" id="PF02417">
    <property type="entry name" value="Chromate_transp"/>
    <property type="match status" value="2"/>
</dbReference>
<feature type="transmembrane region" description="Helical" evidence="7">
    <location>
        <begin position="20"/>
        <end position="38"/>
    </location>
</feature>
<dbReference type="PIRSF" id="PIRSF004810">
    <property type="entry name" value="ChrA"/>
    <property type="match status" value="1"/>
</dbReference>
<evidence type="ECO:0000256" key="5">
    <source>
        <dbReference type="ARBA" id="ARBA00022989"/>
    </source>
</evidence>
<dbReference type="PANTHER" id="PTHR33567:SF3">
    <property type="entry name" value="CHROMATE ION TRANSPORTER (EUROFUNG)"/>
    <property type="match status" value="1"/>
</dbReference>
<evidence type="ECO:0000256" key="7">
    <source>
        <dbReference type="SAM" id="Phobius"/>
    </source>
</evidence>
<name>A0ABX0PZJ8_9GAMM</name>
<feature type="transmembrane region" description="Helical" evidence="7">
    <location>
        <begin position="331"/>
        <end position="354"/>
    </location>
</feature>
<dbReference type="NCBIfam" id="TIGR00937">
    <property type="entry name" value="2A51"/>
    <property type="match status" value="1"/>
</dbReference>
<sequence>MTQQAMTETAGRVGEVFKAFLLLGLTSFGGPIAHLGYFRTEFVARRKWLDEQAYADLVALCQFLPGPASSQVGFALGLMRAGPWGAAAAWLAFTLPSALVLVLFAYGAAVMEGPVGRGIIHGLKIVAVAIVAHAVWGMAKNLCPDRQRATIALVAVLIVVLVNGPLGQVGGILAGGLAGIWLCRGHATVTASHLYLPVSRTAGGAALVLFVVLLAGLPLLTWGITSQTLEVMDAFYRAGALVFGGGHVVLPLLEAEVVQSGWVSSDAFLTGYGAAQAVPGPLFTFAAYLGSVLEPAPNGLVGAIIALLAIFLPGMLLLVAILPFWNTFRQLVAAQALMRGANAAVVGILGAALYHPVWTSAILDPYDFALALTGFVLLSIWKMPAWAVVLIVGTGGLAISLLSVAAL</sequence>